<accession>A0A514D8H5</accession>
<evidence type="ECO:0000313" key="1">
    <source>
        <dbReference type="EMBL" id="QDH89925.1"/>
    </source>
</evidence>
<protein>
    <submittedName>
        <fullName evidence="1">Uncharacterized protein</fullName>
    </submittedName>
</protein>
<gene>
    <name evidence="1" type="ORF">H2RhizoLitter491385_000002</name>
</gene>
<proteinExistence type="predicted"/>
<dbReference type="EMBL" id="MN035124">
    <property type="protein sequence ID" value="QDH89925.1"/>
    <property type="molecule type" value="Genomic_RNA"/>
</dbReference>
<name>A0A514D8H5_9VIRU</name>
<sequence>MSLFDPFPINLDGTDYSLPRVSVGQNQSSYYLDTDGADGRLRVTASTSYGKRIRSVVRVDQNKILSNLLVSGSSFDAGMSFYCVMDSPLQGFAVADKKVLAKALIDWTRQDGTTTDGSLKNLEHVIRGES</sequence>
<organism evidence="1">
    <name type="scientific">Leviviridae sp</name>
    <dbReference type="NCBI Taxonomy" id="2027243"/>
    <lineage>
        <taxon>Viruses</taxon>
        <taxon>Riboviria</taxon>
        <taxon>Orthornavirae</taxon>
        <taxon>Lenarviricota</taxon>
        <taxon>Leviviricetes</taxon>
        <taxon>Norzivirales</taxon>
        <taxon>Fiersviridae</taxon>
    </lineage>
</organism>
<reference evidence="1" key="1">
    <citation type="submission" date="2019-05" db="EMBL/GenBank/DDBJ databases">
        <title>Metatranscriptomic reconstruction reveals RNA viruses with the potential to shape carbon cycling in soil.</title>
        <authorList>
            <person name="Starr E.P."/>
            <person name="Nuccio E."/>
            <person name="Pett-Ridge J."/>
            <person name="Banfield J.F."/>
            <person name="Firestone M.K."/>
        </authorList>
    </citation>
    <scope>NUCLEOTIDE SEQUENCE</scope>
    <source>
        <strain evidence="1">H2_Rhizo_Litter_49_scaffold_1385</strain>
    </source>
</reference>